<accession>A0ABZ1MZU6</accession>
<dbReference type="PROSITE" id="PS51118">
    <property type="entry name" value="HTH_HXLR"/>
    <property type="match status" value="1"/>
</dbReference>
<keyword evidence="6" id="KW-1185">Reference proteome</keyword>
<dbReference type="Proteomes" id="UP001621418">
    <property type="component" value="Chromosome"/>
</dbReference>
<dbReference type="PANTHER" id="PTHR33204:SF29">
    <property type="entry name" value="TRANSCRIPTIONAL REGULATOR"/>
    <property type="match status" value="1"/>
</dbReference>
<dbReference type="EMBL" id="CP109527">
    <property type="protein sequence ID" value="WTY33222.1"/>
    <property type="molecule type" value="Genomic_DNA"/>
</dbReference>
<dbReference type="RefSeq" id="WP_357365724.1">
    <property type="nucleotide sequence ID" value="NZ_CP109527.1"/>
</dbReference>
<sequence length="281" mass="30388">MADEDEIRAPIVRAMRSCPVEVSIAVLGGAWKMTIVKYLLDGPLRYGELRRKVGEVTPRVLTRQLRELEQDGIVTRHAFAEVPPRVEYSLTTTGTALRGFVTELNRWGAEYIEGLAGDPVRRHGALRIGVTGHTNITADTVPIVRAAIADLIADTPNPVGISCLARGADSVFAEAVLDAGGRLEVVLPSRDYREAKVKPDALAQFDTLIERATTVRVMGFDTAGREAYEAANEVLVGEADRMIAVWDGQVGERAGTGTVVALARERGVPVDVVWPHGAERG</sequence>
<evidence type="ECO:0000256" key="1">
    <source>
        <dbReference type="ARBA" id="ARBA00023015"/>
    </source>
</evidence>
<proteinExistence type="predicted"/>
<dbReference type="InterPro" id="IPR002577">
    <property type="entry name" value="HTH_HxlR"/>
</dbReference>
<dbReference type="Pfam" id="PF01638">
    <property type="entry name" value="HxlR"/>
    <property type="match status" value="1"/>
</dbReference>
<dbReference type="InterPro" id="IPR036390">
    <property type="entry name" value="WH_DNA-bd_sf"/>
</dbReference>
<gene>
    <name evidence="5" type="ORF">OG308_17880</name>
</gene>
<dbReference type="Gene3D" id="3.40.50.450">
    <property type="match status" value="1"/>
</dbReference>
<evidence type="ECO:0000313" key="6">
    <source>
        <dbReference type="Proteomes" id="UP001621418"/>
    </source>
</evidence>
<organism evidence="5 6">
    <name type="scientific">Nocardia salmonicida</name>
    <dbReference type="NCBI Taxonomy" id="53431"/>
    <lineage>
        <taxon>Bacteria</taxon>
        <taxon>Bacillati</taxon>
        <taxon>Actinomycetota</taxon>
        <taxon>Actinomycetes</taxon>
        <taxon>Mycobacteriales</taxon>
        <taxon>Nocardiaceae</taxon>
        <taxon>Nocardia</taxon>
    </lineage>
</organism>
<name>A0ABZ1MZU6_9NOCA</name>
<dbReference type="PANTHER" id="PTHR33204">
    <property type="entry name" value="TRANSCRIPTIONAL REGULATOR, MARR FAMILY"/>
    <property type="match status" value="1"/>
</dbReference>
<keyword evidence="3" id="KW-0804">Transcription</keyword>
<dbReference type="SUPFAM" id="SSF46785">
    <property type="entry name" value="Winged helix' DNA-binding domain"/>
    <property type="match status" value="1"/>
</dbReference>
<dbReference type="InterPro" id="IPR036388">
    <property type="entry name" value="WH-like_DNA-bd_sf"/>
</dbReference>
<evidence type="ECO:0000256" key="3">
    <source>
        <dbReference type="ARBA" id="ARBA00023163"/>
    </source>
</evidence>
<dbReference type="CDD" id="cd00090">
    <property type="entry name" value="HTH_ARSR"/>
    <property type="match status" value="1"/>
</dbReference>
<dbReference type="InterPro" id="IPR011991">
    <property type="entry name" value="ArsR-like_HTH"/>
</dbReference>
<evidence type="ECO:0000313" key="5">
    <source>
        <dbReference type="EMBL" id="WTY33222.1"/>
    </source>
</evidence>
<protein>
    <submittedName>
        <fullName evidence="5">Winged helix-turn-helix transcriptional regulator</fullName>
    </submittedName>
</protein>
<dbReference type="SUPFAM" id="SSF102405">
    <property type="entry name" value="MCP/YpsA-like"/>
    <property type="match status" value="1"/>
</dbReference>
<evidence type="ECO:0000256" key="2">
    <source>
        <dbReference type="ARBA" id="ARBA00023125"/>
    </source>
</evidence>
<feature type="domain" description="HTH hxlR-type" evidence="4">
    <location>
        <begin position="18"/>
        <end position="116"/>
    </location>
</feature>
<keyword evidence="1" id="KW-0805">Transcription regulation</keyword>
<evidence type="ECO:0000259" key="4">
    <source>
        <dbReference type="PROSITE" id="PS51118"/>
    </source>
</evidence>
<keyword evidence="2" id="KW-0238">DNA-binding</keyword>
<dbReference type="Gene3D" id="1.10.10.10">
    <property type="entry name" value="Winged helix-like DNA-binding domain superfamily/Winged helix DNA-binding domain"/>
    <property type="match status" value="1"/>
</dbReference>
<reference evidence="5 6" key="1">
    <citation type="submission" date="2022-10" db="EMBL/GenBank/DDBJ databases">
        <title>The complete genomes of actinobacterial strains from the NBC collection.</title>
        <authorList>
            <person name="Joergensen T.S."/>
            <person name="Alvarez Arevalo M."/>
            <person name="Sterndorff E.B."/>
            <person name="Faurdal D."/>
            <person name="Vuksanovic O."/>
            <person name="Mourched A.-S."/>
            <person name="Charusanti P."/>
            <person name="Shaw S."/>
            <person name="Blin K."/>
            <person name="Weber T."/>
        </authorList>
    </citation>
    <scope>NUCLEOTIDE SEQUENCE [LARGE SCALE GENOMIC DNA]</scope>
    <source>
        <strain evidence="5 6">NBC_01413</strain>
    </source>
</reference>